<feature type="transmembrane region" description="Helical" evidence="2">
    <location>
        <begin position="279"/>
        <end position="298"/>
    </location>
</feature>
<keyword evidence="2" id="KW-0472">Membrane</keyword>
<dbReference type="AlphaFoldDB" id="A0A316UVF4"/>
<reference evidence="3 4" key="1">
    <citation type="journal article" date="2018" name="Mol. Biol. Evol.">
        <title>Broad Genomic Sampling Reveals a Smut Pathogenic Ancestry of the Fungal Clade Ustilaginomycotina.</title>
        <authorList>
            <person name="Kijpornyongpan T."/>
            <person name="Mondo S.J."/>
            <person name="Barry K."/>
            <person name="Sandor L."/>
            <person name="Lee J."/>
            <person name="Lipzen A."/>
            <person name="Pangilinan J."/>
            <person name="LaButti K."/>
            <person name="Hainaut M."/>
            <person name="Henrissat B."/>
            <person name="Grigoriev I.V."/>
            <person name="Spatafora J.W."/>
            <person name="Aime M.C."/>
        </authorList>
    </citation>
    <scope>NUCLEOTIDE SEQUENCE [LARGE SCALE GENOMIC DNA]</scope>
    <source>
        <strain evidence="3 4">MCA 5214</strain>
    </source>
</reference>
<keyword evidence="2" id="KW-0812">Transmembrane</keyword>
<dbReference type="Proteomes" id="UP000245884">
    <property type="component" value="Unassembled WGS sequence"/>
</dbReference>
<evidence type="ECO:0000256" key="2">
    <source>
        <dbReference type="SAM" id="Phobius"/>
    </source>
</evidence>
<keyword evidence="4" id="KW-1185">Reference proteome</keyword>
<evidence type="ECO:0000256" key="1">
    <source>
        <dbReference type="SAM" id="MobiDB-lite"/>
    </source>
</evidence>
<evidence type="ECO:0000313" key="3">
    <source>
        <dbReference type="EMBL" id="PWN29212.1"/>
    </source>
</evidence>
<dbReference type="RefSeq" id="XP_025363824.1">
    <property type="nucleotide sequence ID" value="XM_025505760.1"/>
</dbReference>
<feature type="transmembrane region" description="Helical" evidence="2">
    <location>
        <begin position="207"/>
        <end position="229"/>
    </location>
</feature>
<proteinExistence type="predicted"/>
<name>A0A316UVF4_9BASI</name>
<gene>
    <name evidence="3" type="ORF">BDZ90DRAFT_231193</name>
</gene>
<keyword evidence="2" id="KW-1133">Transmembrane helix</keyword>
<organism evidence="3 4">
    <name type="scientific">Jaminaea rosea</name>
    <dbReference type="NCBI Taxonomy" id="1569628"/>
    <lineage>
        <taxon>Eukaryota</taxon>
        <taxon>Fungi</taxon>
        <taxon>Dikarya</taxon>
        <taxon>Basidiomycota</taxon>
        <taxon>Ustilaginomycotina</taxon>
        <taxon>Exobasidiomycetes</taxon>
        <taxon>Microstromatales</taxon>
        <taxon>Microstromatales incertae sedis</taxon>
        <taxon>Jaminaea</taxon>
    </lineage>
</organism>
<feature type="region of interest" description="Disordered" evidence="1">
    <location>
        <begin position="519"/>
        <end position="546"/>
    </location>
</feature>
<protein>
    <recommendedName>
        <fullName evidence="5">Nucleoporin protein Ndc1-Nup</fullName>
    </recommendedName>
</protein>
<feature type="region of interest" description="Disordered" evidence="1">
    <location>
        <begin position="613"/>
        <end position="643"/>
    </location>
</feature>
<dbReference type="EMBL" id="KZ819664">
    <property type="protein sequence ID" value="PWN29212.1"/>
    <property type="molecule type" value="Genomic_DNA"/>
</dbReference>
<dbReference type="STRING" id="1569628.A0A316UVF4"/>
<sequence length="756" mass="78482">MATSAAPPAPAALGSRWSDLVKSSLHPRLLRLPLLVFALEHTLAAATHLPRVLGRGKLLDVILLPIRPDIALASLLAFTLGALPLLVIRRRILARTKWHQALVNPHPAPFASPASLFTSRPSPTALRGAISYLSHPATWLSALLYGLSSFLFTLPLLVSFALTSPTPATWLPYQQVPSVRKVSTNSGTFGGLRSHTTTTMYWRPNELVFALLLQPFFVGVVASLAAGLFSNWPSPPLRIPLFPFVETVQAIEAGAAGTASAGGTSPLATRITSSVPLQVVITGVHYAALSTILLTLYLPLRLPLFRLILLLLPPYSTLRRLIIPSLQPGYALLPSAGNLAVLFGNAALLAARLGMVQALAANLWEIYATHPLGIVSGGSAAVIMAGPTKPAAGSIAPPNTAAAASGTATLLEALEVFSPHSPLKARASTSYGEQERHFLFMHALLDLAALAQNLAAEGDGADKGKRGQFWKHFAVPAIAAVEAGAAGGMGAGTTVSAWERVSEVGLREVRAILEERKKAAAGVPMKPAAPSTSSSGGATGGGQSATTSMALEPASKALKAAPASAPASTSVTSSSAMAQQQARPAASATASTSAINAPPTTIWQRLVSTSATSAPSASTTSSQSIAMAQRPTASAPTAAPSTATQSPLASLIRRFLPPSPSTPSAFASSSSAPLTLLLLVPYIAQTLLLLSLHEDEWGSVTLSERKGLGVEAWQKVAGEIAAAVPADADGEEWGVLKEETKRRAEIVGREFGLIKL</sequence>
<feature type="transmembrane region" description="Helical" evidence="2">
    <location>
        <begin position="142"/>
        <end position="162"/>
    </location>
</feature>
<dbReference type="GeneID" id="37027583"/>
<evidence type="ECO:0008006" key="5">
    <source>
        <dbReference type="Google" id="ProtNLM"/>
    </source>
</evidence>
<dbReference type="OrthoDB" id="10683580at2759"/>
<evidence type="ECO:0000313" key="4">
    <source>
        <dbReference type="Proteomes" id="UP000245884"/>
    </source>
</evidence>
<feature type="region of interest" description="Disordered" evidence="1">
    <location>
        <begin position="567"/>
        <end position="593"/>
    </location>
</feature>
<feature type="transmembrane region" description="Helical" evidence="2">
    <location>
        <begin position="70"/>
        <end position="88"/>
    </location>
</feature>
<accession>A0A316UVF4</accession>